<reference evidence="1" key="1">
    <citation type="submission" date="2021-01" db="EMBL/GenBank/DDBJ databases">
        <title>Fulvivirga kasyanovii gen. nov., sp nov., a novel member of the phylum Bacteroidetes isolated from seawater in a mussel farm.</title>
        <authorList>
            <person name="Zhao L.-H."/>
            <person name="Wang Z.-J."/>
        </authorList>
    </citation>
    <scope>NUCLEOTIDE SEQUENCE</scope>
    <source>
        <strain evidence="1">29W222</strain>
    </source>
</reference>
<sequence>MARIFGEPKQVNKKPVLVAGFCLHMKLLKYIALFLIFFAAVDAVIGKDYAVVHEEDRCSYVEGLTDFNKKKEPIESSSQENGMFGISLFEKCDSGEHNVFFVAPDLVDSWRGLDDVGVEDQPRGFGKDQ</sequence>
<dbReference type="Proteomes" id="UP000614216">
    <property type="component" value="Unassembled WGS sequence"/>
</dbReference>
<keyword evidence="2" id="KW-1185">Reference proteome</keyword>
<protein>
    <submittedName>
        <fullName evidence="1">Uncharacterized protein</fullName>
    </submittedName>
</protein>
<evidence type="ECO:0000313" key="1">
    <source>
        <dbReference type="EMBL" id="MBL6449090.1"/>
    </source>
</evidence>
<accession>A0A937KG71</accession>
<name>A0A937KG71_9BACT</name>
<evidence type="ECO:0000313" key="2">
    <source>
        <dbReference type="Proteomes" id="UP000614216"/>
    </source>
</evidence>
<dbReference type="EMBL" id="JAEUGD010000066">
    <property type="protein sequence ID" value="MBL6449090.1"/>
    <property type="molecule type" value="Genomic_DNA"/>
</dbReference>
<organism evidence="1 2">
    <name type="scientific">Fulvivirga marina</name>
    <dbReference type="NCBI Taxonomy" id="2494733"/>
    <lineage>
        <taxon>Bacteria</taxon>
        <taxon>Pseudomonadati</taxon>
        <taxon>Bacteroidota</taxon>
        <taxon>Cytophagia</taxon>
        <taxon>Cytophagales</taxon>
        <taxon>Fulvivirgaceae</taxon>
        <taxon>Fulvivirga</taxon>
    </lineage>
</organism>
<dbReference type="AlphaFoldDB" id="A0A937KG71"/>
<dbReference type="RefSeq" id="WP_202858620.1">
    <property type="nucleotide sequence ID" value="NZ_JAEUGD010000066.1"/>
</dbReference>
<gene>
    <name evidence="1" type="ORF">JMN32_22455</name>
</gene>
<proteinExistence type="predicted"/>
<comment type="caution">
    <text evidence="1">The sequence shown here is derived from an EMBL/GenBank/DDBJ whole genome shotgun (WGS) entry which is preliminary data.</text>
</comment>